<dbReference type="RefSeq" id="WP_248360216.1">
    <property type="nucleotide sequence ID" value="NZ_AP025591.1"/>
</dbReference>
<dbReference type="Gene3D" id="2.160.20.20">
    <property type="match status" value="1"/>
</dbReference>
<evidence type="ECO:0008006" key="3">
    <source>
        <dbReference type="Google" id="ProtNLM"/>
    </source>
</evidence>
<gene>
    <name evidence="1" type="ORF">AMOR_15160</name>
</gene>
<reference evidence="2" key="1">
    <citation type="journal article" date="2022" name="Int. J. Syst. Evol. Microbiol.">
        <title>Anaeromyxobacter oryzae sp. nov., Anaeromyxobacter diazotrophicus sp. nov. and Anaeromyxobacter paludicola sp. nov., isolated from paddy soils.</title>
        <authorList>
            <person name="Itoh H."/>
            <person name="Xu Z."/>
            <person name="Mise K."/>
            <person name="Masuda Y."/>
            <person name="Ushijima N."/>
            <person name="Hayakawa C."/>
            <person name="Shiratori Y."/>
            <person name="Senoo K."/>
        </authorList>
    </citation>
    <scope>NUCLEOTIDE SEQUENCE [LARGE SCALE GENOMIC DNA]</scope>
    <source>
        <strain evidence="2">Red232</strain>
    </source>
</reference>
<proteinExistence type="predicted"/>
<evidence type="ECO:0000313" key="2">
    <source>
        <dbReference type="Proteomes" id="UP001162891"/>
    </source>
</evidence>
<keyword evidence="2" id="KW-1185">Reference proteome</keyword>
<evidence type="ECO:0000313" key="1">
    <source>
        <dbReference type="EMBL" id="BDG02520.1"/>
    </source>
</evidence>
<dbReference type="InterPro" id="IPR011050">
    <property type="entry name" value="Pectin_lyase_fold/virulence"/>
</dbReference>
<organism evidence="1 2">
    <name type="scientific">Anaeromyxobacter oryzae</name>
    <dbReference type="NCBI Taxonomy" id="2918170"/>
    <lineage>
        <taxon>Bacteria</taxon>
        <taxon>Pseudomonadati</taxon>
        <taxon>Myxococcota</taxon>
        <taxon>Myxococcia</taxon>
        <taxon>Myxococcales</taxon>
        <taxon>Cystobacterineae</taxon>
        <taxon>Anaeromyxobacteraceae</taxon>
        <taxon>Anaeromyxobacter</taxon>
    </lineage>
</organism>
<sequence>MAATSALVLAAVVDVPAGGDVAQAIASARAGDVIRLGPGEHHASLGRRHGPLRIEGAGVGVTEVIAPEGEDALVVEAGEVELAGLALRAGRARSALKVLGGRAVVEDAVLAGGEVGAFVQGGGLEGRRVDLFGRYALLARESRVDLTGGTARGDLAGVALLSGALVLRRFAVTGRAEEAGITIAGGEAELDDVVVRSPGPSGIAVTGAGVLRASAVDVAGATEVHVSPAADVEAILGDCLHVRRGTAALSAATLTGCGGAAVEASGGSVTLRGVDAVGGEAGCLVLVDAARAELVGNVCSGRGPSVVAASGAQAVARMNRWRTDPVLWVDCGSGARVTLGRGERVAEPCRPGR</sequence>
<dbReference type="SUPFAM" id="SSF51126">
    <property type="entry name" value="Pectin lyase-like"/>
    <property type="match status" value="1"/>
</dbReference>
<protein>
    <recommendedName>
        <fullName evidence="3">Lipoprotein</fullName>
    </recommendedName>
</protein>
<dbReference type="EMBL" id="AP025591">
    <property type="protein sequence ID" value="BDG02520.1"/>
    <property type="molecule type" value="Genomic_DNA"/>
</dbReference>
<dbReference type="InterPro" id="IPR012332">
    <property type="entry name" value="Autotransporter_pectin_lyase_C"/>
</dbReference>
<accession>A0ABM7WSR0</accession>
<dbReference type="Proteomes" id="UP001162891">
    <property type="component" value="Chromosome"/>
</dbReference>
<name>A0ABM7WSR0_9BACT</name>